<dbReference type="AlphaFoldDB" id="A0A1H0QDW1"/>
<dbReference type="GO" id="GO:0016747">
    <property type="term" value="F:acyltransferase activity, transferring groups other than amino-acyl groups"/>
    <property type="evidence" value="ECO:0007669"/>
    <property type="project" value="InterPro"/>
</dbReference>
<dbReference type="PROSITE" id="PS51186">
    <property type="entry name" value="GNAT"/>
    <property type="match status" value="1"/>
</dbReference>
<evidence type="ECO:0000313" key="2">
    <source>
        <dbReference type="EMBL" id="SDP15581.1"/>
    </source>
</evidence>
<organism evidence="2 3">
    <name type="scientific">Paracidovorax cattleyae</name>
    <dbReference type="NCBI Taxonomy" id="80868"/>
    <lineage>
        <taxon>Bacteria</taxon>
        <taxon>Pseudomonadati</taxon>
        <taxon>Pseudomonadota</taxon>
        <taxon>Betaproteobacteria</taxon>
        <taxon>Burkholderiales</taxon>
        <taxon>Comamonadaceae</taxon>
        <taxon>Paracidovorax</taxon>
    </lineage>
</organism>
<dbReference type="InterPro" id="IPR000182">
    <property type="entry name" value="GNAT_dom"/>
</dbReference>
<dbReference type="Gene3D" id="3.40.630.30">
    <property type="match status" value="1"/>
</dbReference>
<dbReference type="InterPro" id="IPR016181">
    <property type="entry name" value="Acyl_CoA_acyltransferase"/>
</dbReference>
<gene>
    <name evidence="2" type="ORF">SAMN04489708_10865</name>
</gene>
<proteinExistence type="predicted"/>
<accession>A0A1H0QDW1</accession>
<keyword evidence="3" id="KW-1185">Reference proteome</keyword>
<sequence length="162" mass="18101">MLKLTDRADLGVFYDADAARYGEQGYTETVTRERFAAFYADCPSIGFEADGQPIGGILFDGEEAHIAVLPSHHGRWALLLKPALAWLFALQPGITVAVERNNARCLRFLDRHGWQRAGEREGDLLYRLEPQGGTRKTAYPFRRRECGTVSPSTEVAPCTHPH</sequence>
<dbReference type="OrthoDB" id="8780250at2"/>
<dbReference type="EMBL" id="FNJL01000008">
    <property type="protein sequence ID" value="SDP15581.1"/>
    <property type="molecule type" value="Genomic_DNA"/>
</dbReference>
<protein>
    <recommendedName>
        <fullName evidence="1">N-acetyltransferase domain-containing protein</fullName>
    </recommendedName>
</protein>
<reference evidence="3" key="1">
    <citation type="submission" date="2016-10" db="EMBL/GenBank/DDBJ databases">
        <authorList>
            <person name="Varghese N."/>
            <person name="Submissions S."/>
        </authorList>
    </citation>
    <scope>NUCLEOTIDE SEQUENCE [LARGE SCALE GENOMIC DNA]</scope>
    <source>
        <strain evidence="3">DSM 17101</strain>
    </source>
</reference>
<dbReference type="RefSeq" id="WP_092833591.1">
    <property type="nucleotide sequence ID" value="NZ_CP028290.1"/>
</dbReference>
<evidence type="ECO:0000259" key="1">
    <source>
        <dbReference type="PROSITE" id="PS51186"/>
    </source>
</evidence>
<dbReference type="SUPFAM" id="SSF55729">
    <property type="entry name" value="Acyl-CoA N-acyltransferases (Nat)"/>
    <property type="match status" value="1"/>
</dbReference>
<name>A0A1H0QDW1_9BURK</name>
<evidence type="ECO:0000313" key="3">
    <source>
        <dbReference type="Proteomes" id="UP000199317"/>
    </source>
</evidence>
<feature type="domain" description="N-acetyltransferase" evidence="1">
    <location>
        <begin position="1"/>
        <end position="131"/>
    </location>
</feature>
<dbReference type="Proteomes" id="UP000199317">
    <property type="component" value="Unassembled WGS sequence"/>
</dbReference>